<sequence>MSSALNFSFQDFNENSDLLFPEIDNLLFSFDQLEESLSKDSLFPTEIETTFSRDETNSNKEEQSLLDISSPSSPIESIESISSSPLLMDSEMSSPQLDLPNSTFYKKGSQKGNENKNENSNENKNKNKKENKKENKGENENQNTNEKENNKQMVLEEPKNQNKQKEKTKKRSKYIVKKVIKRKRKRKRRRKMKSSFQQVDTKLVRSKTELSEGAIEERQKLIKISNVKDVRKMDAKDKYLRRLEKNRISAKKAREKKKNYWTNLEKNYLIISQENIELKNQLQTKDEELKMLRHLLKQQQSFNNSNDNHYYNSNGELLNSNKLDLEIDGQILNSKRKKKSFRDTLKKFTTIPNQILQNQDEKDEQEQTDTLSSTRYSKKEQQVIAGTLFLLFVFLGLVCNWSIPGLSLIGDDNDNTLTIDPNHFKRDFSGIPINIATQRGLVSFSNNLVPSSDSDSDCDYDYGYNYDYNYDSSFRNQCYNSHHTQSAIRSSEKKMQIEAPPSIRLITPETRAHEHMQSEAHTQAQQQLNENNYILDNSPKVIIDMDHSQINEPLKIPENK</sequence>
<dbReference type="InterPro" id="IPR046347">
    <property type="entry name" value="bZIP_sf"/>
</dbReference>
<dbReference type="PROSITE" id="PS50217">
    <property type="entry name" value="BZIP"/>
    <property type="match status" value="1"/>
</dbReference>
<dbReference type="InterPro" id="IPR004827">
    <property type="entry name" value="bZIP"/>
</dbReference>
<dbReference type="Gene3D" id="1.20.5.170">
    <property type="match status" value="1"/>
</dbReference>
<dbReference type="EMBL" id="JANTQA010000012">
    <property type="protein sequence ID" value="KAJ3450446.1"/>
    <property type="molecule type" value="Genomic_DNA"/>
</dbReference>
<reference evidence="3" key="1">
    <citation type="submission" date="2022-08" db="EMBL/GenBank/DDBJ databases">
        <title>Novel sulphate-reducing endosymbionts in the free-living metamonad Anaeramoeba.</title>
        <authorList>
            <person name="Jerlstrom-Hultqvist J."/>
            <person name="Cepicka I."/>
            <person name="Gallot-Lavallee L."/>
            <person name="Salas-Leiva D."/>
            <person name="Curtis B.A."/>
            <person name="Zahonova K."/>
            <person name="Pipaliya S."/>
            <person name="Dacks J."/>
            <person name="Roger A.J."/>
        </authorList>
    </citation>
    <scope>NUCLEOTIDE SEQUENCE</scope>
    <source>
        <strain evidence="3">Busselton2</strain>
    </source>
</reference>
<dbReference type="GO" id="GO:0003700">
    <property type="term" value="F:DNA-binding transcription factor activity"/>
    <property type="evidence" value="ECO:0007669"/>
    <property type="project" value="InterPro"/>
</dbReference>
<organism evidence="3 4">
    <name type="scientific">Anaeramoeba flamelloides</name>
    <dbReference type="NCBI Taxonomy" id="1746091"/>
    <lineage>
        <taxon>Eukaryota</taxon>
        <taxon>Metamonada</taxon>
        <taxon>Anaeramoebidae</taxon>
        <taxon>Anaeramoeba</taxon>
    </lineage>
</organism>
<protein>
    <submittedName>
        <fullName evidence="3">Activating transcription factor-2</fullName>
    </submittedName>
</protein>
<dbReference type="SUPFAM" id="SSF57959">
    <property type="entry name" value="Leucine zipper domain"/>
    <property type="match status" value="1"/>
</dbReference>
<feature type="region of interest" description="Disordered" evidence="1">
    <location>
        <begin position="50"/>
        <end position="199"/>
    </location>
</feature>
<name>A0AAV8ABY6_9EUKA</name>
<feature type="compositionally biased region" description="Low complexity" evidence="1">
    <location>
        <begin position="65"/>
        <end position="87"/>
    </location>
</feature>
<feature type="compositionally biased region" description="Basic and acidic residues" evidence="1">
    <location>
        <begin position="131"/>
        <end position="165"/>
    </location>
</feature>
<dbReference type="CDD" id="cd14687">
    <property type="entry name" value="bZIP_ATF2"/>
    <property type="match status" value="1"/>
</dbReference>
<dbReference type="AlphaFoldDB" id="A0AAV8ABY6"/>
<evidence type="ECO:0000256" key="1">
    <source>
        <dbReference type="SAM" id="MobiDB-lite"/>
    </source>
</evidence>
<feature type="compositionally biased region" description="Basic and acidic residues" evidence="1">
    <location>
        <begin position="51"/>
        <end position="63"/>
    </location>
</feature>
<feature type="region of interest" description="Disordered" evidence="1">
    <location>
        <begin position="355"/>
        <end position="375"/>
    </location>
</feature>
<evidence type="ECO:0000313" key="4">
    <source>
        <dbReference type="Proteomes" id="UP001146793"/>
    </source>
</evidence>
<evidence type="ECO:0000259" key="2">
    <source>
        <dbReference type="PROSITE" id="PS50217"/>
    </source>
</evidence>
<proteinExistence type="predicted"/>
<gene>
    <name evidence="3" type="ORF">M0812_06623</name>
</gene>
<dbReference type="Proteomes" id="UP001146793">
    <property type="component" value="Unassembled WGS sequence"/>
</dbReference>
<evidence type="ECO:0000313" key="3">
    <source>
        <dbReference type="EMBL" id="KAJ3450446.1"/>
    </source>
</evidence>
<comment type="caution">
    <text evidence="3">The sequence shown here is derived from an EMBL/GenBank/DDBJ whole genome shotgun (WGS) entry which is preliminary data.</text>
</comment>
<dbReference type="SMART" id="SM00338">
    <property type="entry name" value="BRLZ"/>
    <property type="match status" value="1"/>
</dbReference>
<feature type="compositionally biased region" description="Basic and acidic residues" evidence="1">
    <location>
        <begin position="113"/>
        <end position="125"/>
    </location>
</feature>
<feature type="compositionally biased region" description="Basic residues" evidence="1">
    <location>
        <begin position="166"/>
        <end position="193"/>
    </location>
</feature>
<feature type="compositionally biased region" description="Polar residues" evidence="1">
    <location>
        <begin position="91"/>
        <end position="104"/>
    </location>
</feature>
<dbReference type="PROSITE" id="PS00036">
    <property type="entry name" value="BZIP_BASIC"/>
    <property type="match status" value="1"/>
</dbReference>
<accession>A0AAV8ABY6</accession>
<feature type="domain" description="BZIP" evidence="2">
    <location>
        <begin position="236"/>
        <end position="299"/>
    </location>
</feature>